<dbReference type="EMBL" id="JANEYF010003577">
    <property type="protein sequence ID" value="KAJ8935399.1"/>
    <property type="molecule type" value="Genomic_DNA"/>
</dbReference>
<comment type="caution">
    <text evidence="1">The sequence shown here is derived from an EMBL/GenBank/DDBJ whole genome shotgun (WGS) entry which is preliminary data.</text>
</comment>
<reference evidence="1" key="1">
    <citation type="journal article" date="2023" name="Insect Mol. Biol.">
        <title>Genome sequencing provides insights into the evolution of gene families encoding plant cell wall-degrading enzymes in longhorned beetles.</title>
        <authorList>
            <person name="Shin N.R."/>
            <person name="Okamura Y."/>
            <person name="Kirsch R."/>
            <person name="Pauchet Y."/>
        </authorList>
    </citation>
    <scope>NUCLEOTIDE SEQUENCE</scope>
    <source>
        <strain evidence="1">RBIC_L_NR</strain>
    </source>
</reference>
<dbReference type="InterPro" id="IPR032710">
    <property type="entry name" value="NTF2-like_dom_sf"/>
</dbReference>
<dbReference type="SUPFAM" id="SSF54427">
    <property type="entry name" value="NTF2-like"/>
    <property type="match status" value="1"/>
</dbReference>
<sequence>MPNFPKVVWPSLIKSFRNFILATFVIKPYFDREFNLPDFIAGSKKAVEVISKKLADGDLKSLEGLVTNDIIPTIQKTISLMSLSQREQIAINTEDIYFSFPYQVGIIFNDEEGKDQKRFVEVTMVYHTLKGLSTMRSRGEEPPLNMGMMPEYQQRISICNYRFIREFTKGVEGDWTVNLLNHFRPIDDEES</sequence>
<accession>A0AAV8X8Z3</accession>
<dbReference type="GO" id="GO:0005743">
    <property type="term" value="C:mitochondrial inner membrane"/>
    <property type="evidence" value="ECO:0007669"/>
    <property type="project" value="TreeGrafter"/>
</dbReference>
<proteinExistence type="predicted"/>
<name>A0AAV8X8Z3_9CUCU</name>
<dbReference type="PANTHER" id="PTHR13333:SF5">
    <property type="entry name" value="M-AAA PROTEASE-INTERACTING PROTEIN 1, MITOCHONDRIAL"/>
    <property type="match status" value="1"/>
</dbReference>
<dbReference type="Proteomes" id="UP001162156">
    <property type="component" value="Unassembled WGS sequence"/>
</dbReference>
<dbReference type="AlphaFoldDB" id="A0AAV8X8Z3"/>
<keyword evidence="2" id="KW-1185">Reference proteome</keyword>
<evidence type="ECO:0000313" key="1">
    <source>
        <dbReference type="EMBL" id="KAJ8935399.1"/>
    </source>
</evidence>
<organism evidence="1 2">
    <name type="scientific">Rhamnusium bicolor</name>
    <dbReference type="NCBI Taxonomy" id="1586634"/>
    <lineage>
        <taxon>Eukaryota</taxon>
        <taxon>Metazoa</taxon>
        <taxon>Ecdysozoa</taxon>
        <taxon>Arthropoda</taxon>
        <taxon>Hexapoda</taxon>
        <taxon>Insecta</taxon>
        <taxon>Pterygota</taxon>
        <taxon>Neoptera</taxon>
        <taxon>Endopterygota</taxon>
        <taxon>Coleoptera</taxon>
        <taxon>Polyphaga</taxon>
        <taxon>Cucujiformia</taxon>
        <taxon>Chrysomeloidea</taxon>
        <taxon>Cerambycidae</taxon>
        <taxon>Lepturinae</taxon>
        <taxon>Rhagiini</taxon>
        <taxon>Rhamnusium</taxon>
    </lineage>
</organism>
<dbReference type="GO" id="GO:0032979">
    <property type="term" value="P:protein insertion into mitochondrial inner membrane from matrix"/>
    <property type="evidence" value="ECO:0007669"/>
    <property type="project" value="TreeGrafter"/>
</dbReference>
<evidence type="ECO:0000313" key="2">
    <source>
        <dbReference type="Proteomes" id="UP001162156"/>
    </source>
</evidence>
<gene>
    <name evidence="1" type="ORF">NQ314_012817</name>
</gene>
<protein>
    <submittedName>
        <fullName evidence="1">Uncharacterized protein</fullName>
    </submittedName>
</protein>
<dbReference type="GO" id="GO:0043022">
    <property type="term" value="F:ribosome binding"/>
    <property type="evidence" value="ECO:0007669"/>
    <property type="project" value="TreeGrafter"/>
</dbReference>
<dbReference type="PANTHER" id="PTHR13333">
    <property type="entry name" value="M-AAA PROTEASE-INTERACTING PROTEIN 1, MITOCHONDRIAL"/>
    <property type="match status" value="1"/>
</dbReference>